<reference evidence="1" key="1">
    <citation type="submission" date="2013-07" db="EMBL/GenBank/DDBJ databases">
        <title>The genome of Eucalyptus grandis.</title>
        <authorList>
            <person name="Schmutz J."/>
            <person name="Hayes R."/>
            <person name="Myburg A."/>
            <person name="Tuskan G."/>
            <person name="Grattapaglia D."/>
            <person name="Rokhsar D.S."/>
        </authorList>
    </citation>
    <scope>NUCLEOTIDE SEQUENCE</scope>
    <source>
        <tissue evidence="1">Leaf extractions</tissue>
    </source>
</reference>
<gene>
    <name evidence="1" type="ORF">EUGRSUZ_E03897</name>
</gene>
<proteinExistence type="predicted"/>
<accession>A0A059CB28</accession>
<protein>
    <submittedName>
        <fullName evidence="1">Uncharacterized protein</fullName>
    </submittedName>
</protein>
<dbReference type="InParanoid" id="A0A059CB28"/>
<organism evidence="1">
    <name type="scientific">Eucalyptus grandis</name>
    <name type="common">Flooded gum</name>
    <dbReference type="NCBI Taxonomy" id="71139"/>
    <lineage>
        <taxon>Eukaryota</taxon>
        <taxon>Viridiplantae</taxon>
        <taxon>Streptophyta</taxon>
        <taxon>Embryophyta</taxon>
        <taxon>Tracheophyta</taxon>
        <taxon>Spermatophyta</taxon>
        <taxon>Magnoliopsida</taxon>
        <taxon>eudicotyledons</taxon>
        <taxon>Gunneridae</taxon>
        <taxon>Pentapetalae</taxon>
        <taxon>rosids</taxon>
        <taxon>malvids</taxon>
        <taxon>Myrtales</taxon>
        <taxon>Myrtaceae</taxon>
        <taxon>Myrtoideae</taxon>
        <taxon>Eucalypteae</taxon>
        <taxon>Eucalyptus</taxon>
    </lineage>
</organism>
<name>A0A059CB28_EUCGR</name>
<dbReference type="AlphaFoldDB" id="A0A059CB28"/>
<evidence type="ECO:0000313" key="1">
    <source>
        <dbReference type="EMBL" id="KCW75150.1"/>
    </source>
</evidence>
<dbReference type="Gramene" id="KCW75150">
    <property type="protein sequence ID" value="KCW75150"/>
    <property type="gene ID" value="EUGRSUZ_E03897"/>
</dbReference>
<sequence length="73" mass="8614">MNKFDQADCLTTFSKYIFIINYLNLRLKKDKCISTRLLRCNVRATIDLIHLFFLSLRKISHLVRRQLTAPLAS</sequence>
<dbReference type="EMBL" id="KK198757">
    <property type="protein sequence ID" value="KCW75150.1"/>
    <property type="molecule type" value="Genomic_DNA"/>
</dbReference>